<keyword evidence="4" id="KW-0798">TonB box</keyword>
<organism evidence="8">
    <name type="scientific">uncultured Sphingopyxis sp</name>
    <dbReference type="NCBI Taxonomy" id="310581"/>
    <lineage>
        <taxon>Bacteria</taxon>
        <taxon>Pseudomonadati</taxon>
        <taxon>Pseudomonadota</taxon>
        <taxon>Alphaproteobacteria</taxon>
        <taxon>Sphingomonadales</taxon>
        <taxon>Sphingomonadaceae</taxon>
        <taxon>Sphingopyxis</taxon>
        <taxon>environmental samples</taxon>
    </lineage>
</organism>
<dbReference type="AlphaFoldDB" id="A0A1Y5PVN0"/>
<dbReference type="KEGG" id="sphu:SPPYR_0427"/>
<evidence type="ECO:0000259" key="7">
    <source>
        <dbReference type="Pfam" id="PF07715"/>
    </source>
</evidence>
<sequence length="912" mass="99596">MRNRIILACTTSALALIAMPSAALAQDQDGQVTVDSAPEDPTADDAIVVTAIQRSLETSQAIKEDSDQIVDSIVAEDIGKLPDVTATESLARITGVQVDYANGTAAGTRVRGLPNIATTYNGRELFTGQGRAVALQDFPSSSIARLDVYKSGSANLLEPGVAGLIDVRARKPLDFKGDRIAGGISGVHWKQSQKLGVDANLLLSKRWETGIGDIGFLIEGSYTDLKFLDSSRNVAQAILSRNVAGLGTIRYPSFVNINYNTADRYRPSVATALQWRPSNELELYADFLFQGYRSSGYGSNLQINSGVQANLTDIELFPGTNKVKSMTASAGGIPTGNQNVVYGKTDTYQAGTGFIWKRDGLKITGDVAFTDSTYTRETTQFNYSLVVPQPTRTYDFDTDIGAGGGGVVVSNFPVNDPSRYRMVALGENGERSHGRDWQGRLDLDYRMGPTGVTNLQAGVRFNSRDFDFANYSERGNAPAGQFYSLLPLDYHTVAPGFRGDKVPITRVFLTPTADSIMANLDFLRDLTGDRTEVPPFDRVYFGNEKGYAGYVQGRYAFDLGSMTVDGLVGLRAVRTETEINGFDRVTEGGETILRPVSRSKSYTDFLPNVSARLRLMPKLQLRLAFTETRTRPGFGDLNPSLTIGAPATICTPSPDDPEAGPNNPNCVRTSNGGNADLEPIKSQNYDASLEWYFSRGGSLTLGLFQRDVTGFISDFTTDVEDAEFGRLRVTRPFNGGEGRLRGIEAAFRTFLRFPQLPEWLQNFGVLANYTYIDHGTELPEALAESLPGKQRIAGVSNHIANASVFYENRSFSARLSYNYRSDFVVVYNRVNDPALGAAVLGPTLPVVEDGRGSLDFNATLDPTKNVTIAFSATNLLGAAATNHRQYDADGNTYPWQTRFLETIYRVGVRFRF</sequence>
<dbReference type="Gene3D" id="2.170.130.10">
    <property type="entry name" value="TonB-dependent receptor, plug domain"/>
    <property type="match status" value="1"/>
</dbReference>
<dbReference type="PANTHER" id="PTHR40980">
    <property type="entry name" value="PLUG DOMAIN-CONTAINING PROTEIN"/>
    <property type="match status" value="1"/>
</dbReference>
<reference evidence="8" key="1">
    <citation type="submission" date="2016-03" db="EMBL/GenBank/DDBJ databases">
        <authorList>
            <person name="Ploux O."/>
        </authorList>
    </citation>
    <scope>NUCLEOTIDE SEQUENCE</scope>
    <source>
        <strain evidence="8">UC10</strain>
    </source>
</reference>
<dbReference type="Pfam" id="PF07715">
    <property type="entry name" value="Plug"/>
    <property type="match status" value="1"/>
</dbReference>
<dbReference type="Gene3D" id="2.40.170.20">
    <property type="entry name" value="TonB-dependent receptor, beta-barrel domain"/>
    <property type="match status" value="1"/>
</dbReference>
<keyword evidence="8" id="KW-0675">Receptor</keyword>
<evidence type="ECO:0000313" key="8">
    <source>
        <dbReference type="EMBL" id="SBV31547.1"/>
    </source>
</evidence>
<evidence type="ECO:0000256" key="5">
    <source>
        <dbReference type="SAM" id="SignalP"/>
    </source>
</evidence>
<dbReference type="NCBIfam" id="TIGR01782">
    <property type="entry name" value="TonB-Xanth-Caul"/>
    <property type="match status" value="1"/>
</dbReference>
<proteinExistence type="inferred from homology"/>
<comment type="subcellular location">
    <subcellularLocation>
        <location evidence="1 4">Cell outer membrane</location>
    </subcellularLocation>
</comment>
<feature type="signal peptide" evidence="5">
    <location>
        <begin position="1"/>
        <end position="25"/>
    </location>
</feature>
<name>A0A1Y5PVN0_9SPHN</name>
<accession>A0A1Y5PVN0</accession>
<dbReference type="InterPro" id="IPR010104">
    <property type="entry name" value="TonB_rcpt_bac"/>
</dbReference>
<comment type="similarity">
    <text evidence="4">Belongs to the TonB-dependent receptor family.</text>
</comment>
<keyword evidence="2 4" id="KW-0472">Membrane</keyword>
<evidence type="ECO:0000256" key="3">
    <source>
        <dbReference type="ARBA" id="ARBA00023237"/>
    </source>
</evidence>
<evidence type="ECO:0000256" key="1">
    <source>
        <dbReference type="ARBA" id="ARBA00004442"/>
    </source>
</evidence>
<evidence type="ECO:0000259" key="6">
    <source>
        <dbReference type="Pfam" id="PF00593"/>
    </source>
</evidence>
<dbReference type="Pfam" id="PF00593">
    <property type="entry name" value="TonB_dep_Rec_b-barrel"/>
    <property type="match status" value="1"/>
</dbReference>
<dbReference type="InterPro" id="IPR037066">
    <property type="entry name" value="Plug_dom_sf"/>
</dbReference>
<keyword evidence="3" id="KW-0998">Cell outer membrane</keyword>
<dbReference type="InterPro" id="IPR000531">
    <property type="entry name" value="Beta-barrel_TonB"/>
</dbReference>
<dbReference type="SUPFAM" id="SSF56935">
    <property type="entry name" value="Porins"/>
    <property type="match status" value="1"/>
</dbReference>
<feature type="domain" description="TonB-dependent receptor plug" evidence="7">
    <location>
        <begin position="63"/>
        <end position="157"/>
    </location>
</feature>
<dbReference type="GO" id="GO:0009279">
    <property type="term" value="C:cell outer membrane"/>
    <property type="evidence" value="ECO:0007669"/>
    <property type="project" value="UniProtKB-SubCell"/>
</dbReference>
<dbReference type="InterPro" id="IPR012910">
    <property type="entry name" value="Plug_dom"/>
</dbReference>
<gene>
    <name evidence="8" type="ORF">SPPYR_0427</name>
</gene>
<evidence type="ECO:0000256" key="4">
    <source>
        <dbReference type="RuleBase" id="RU003357"/>
    </source>
</evidence>
<dbReference type="EMBL" id="LT598653">
    <property type="protein sequence ID" value="SBV31547.1"/>
    <property type="molecule type" value="Genomic_DNA"/>
</dbReference>
<feature type="chain" id="PRO_5012147574" evidence="5">
    <location>
        <begin position="26"/>
        <end position="912"/>
    </location>
</feature>
<evidence type="ECO:0000256" key="2">
    <source>
        <dbReference type="ARBA" id="ARBA00023136"/>
    </source>
</evidence>
<dbReference type="InterPro" id="IPR036942">
    <property type="entry name" value="Beta-barrel_TonB_sf"/>
</dbReference>
<protein>
    <submittedName>
        <fullName evidence="8">Putative NB-dependent receptor</fullName>
    </submittedName>
</protein>
<feature type="domain" description="TonB-dependent receptor-like beta-barrel" evidence="6">
    <location>
        <begin position="379"/>
        <end position="875"/>
    </location>
</feature>
<dbReference type="PANTHER" id="PTHR40980:SF3">
    <property type="entry name" value="TONB-DEPENDENT RECEPTOR-LIKE BETA-BARREL DOMAIN-CONTAINING PROTEIN"/>
    <property type="match status" value="1"/>
</dbReference>
<keyword evidence="5" id="KW-0732">Signal</keyword>
<dbReference type="RefSeq" id="WP_295323160.1">
    <property type="nucleotide sequence ID" value="NZ_LT598653.1"/>
</dbReference>